<comment type="caution">
    <text evidence="4">The sequence shown here is derived from an EMBL/GenBank/DDBJ whole genome shotgun (WGS) entry which is preliminary data.</text>
</comment>
<organism evidence="4 5">
    <name type="scientific">Dongia sedimenti</name>
    <dbReference type="NCBI Taxonomy" id="3064282"/>
    <lineage>
        <taxon>Bacteria</taxon>
        <taxon>Pseudomonadati</taxon>
        <taxon>Pseudomonadota</taxon>
        <taxon>Alphaproteobacteria</taxon>
        <taxon>Rhodospirillales</taxon>
        <taxon>Dongiaceae</taxon>
        <taxon>Dongia</taxon>
    </lineage>
</organism>
<dbReference type="SUPFAM" id="SSF51735">
    <property type="entry name" value="NAD(P)-binding Rossmann-fold domains"/>
    <property type="match status" value="1"/>
</dbReference>
<dbReference type="InterPro" id="IPR036291">
    <property type="entry name" value="NAD(P)-bd_dom_sf"/>
</dbReference>
<dbReference type="Proteomes" id="UP001230156">
    <property type="component" value="Unassembled WGS sequence"/>
</dbReference>
<keyword evidence="5" id="KW-1185">Reference proteome</keyword>
<reference evidence="5" key="1">
    <citation type="submission" date="2023-08" db="EMBL/GenBank/DDBJ databases">
        <title>Rhodospirillaceae gen. nov., a novel taxon isolated from the Yangtze River Yuezi River estuary sludge.</title>
        <authorList>
            <person name="Ruan L."/>
        </authorList>
    </citation>
    <scope>NUCLEOTIDE SEQUENCE [LARGE SCALE GENOMIC DNA]</scope>
    <source>
        <strain evidence="5">R-7</strain>
    </source>
</reference>
<keyword evidence="3" id="KW-0560">Oxidoreductase</keyword>
<evidence type="ECO:0000313" key="5">
    <source>
        <dbReference type="Proteomes" id="UP001230156"/>
    </source>
</evidence>
<proteinExistence type="inferred from homology"/>
<dbReference type="EMBL" id="JAUYVI010000001">
    <property type="protein sequence ID" value="MDQ7246308.1"/>
    <property type="molecule type" value="Genomic_DNA"/>
</dbReference>
<dbReference type="PANTHER" id="PTHR24320">
    <property type="entry name" value="RETINOL DEHYDROGENASE"/>
    <property type="match status" value="1"/>
</dbReference>
<dbReference type="Pfam" id="PF00106">
    <property type="entry name" value="adh_short"/>
    <property type="match status" value="1"/>
</dbReference>
<evidence type="ECO:0000313" key="4">
    <source>
        <dbReference type="EMBL" id="MDQ7246308.1"/>
    </source>
</evidence>
<keyword evidence="2" id="KW-0521">NADP</keyword>
<evidence type="ECO:0000256" key="1">
    <source>
        <dbReference type="ARBA" id="ARBA00006484"/>
    </source>
</evidence>
<dbReference type="PRINTS" id="PR00081">
    <property type="entry name" value="GDHRDH"/>
</dbReference>
<dbReference type="InterPro" id="IPR002347">
    <property type="entry name" value="SDR_fam"/>
</dbReference>
<evidence type="ECO:0000256" key="3">
    <source>
        <dbReference type="ARBA" id="ARBA00023002"/>
    </source>
</evidence>
<gene>
    <name evidence="4" type="ORF">Q8A70_01460</name>
</gene>
<dbReference type="Gene3D" id="3.40.50.720">
    <property type="entry name" value="NAD(P)-binding Rossmann-like Domain"/>
    <property type="match status" value="1"/>
</dbReference>
<sequence length="326" mass="35141">MSSPQAPIDSDFRAASTAEDVIKGHDLTGKTILVTGGYAGLGLESVRVFTGAGAKVIVPARDLAKARKALADFKNVTIDSLDLADPKSIDAFADRFLAANPKLHILMNNAGVMALPTLSRDARGNELQLSTNHLGHFQLTRRLWPALKAAHGARVVALSSRGHTFGGVDFDDPNFERRAYDPWKAYGQSKSANALFALHLDGLGEKHAIRAFSLHPGGIIATDLSRHSYSEERLKGMGYIDDKGKPVIDPDNNKKTIAQGASTQVWCAVSDNLAGMGGVYCENCNVARAEPADSQELLGVRPWARDPLLAERLWKLTETLTGVAFE</sequence>
<evidence type="ECO:0000256" key="2">
    <source>
        <dbReference type="ARBA" id="ARBA00022857"/>
    </source>
</evidence>
<comment type="similarity">
    <text evidence="1">Belongs to the short-chain dehydrogenases/reductases (SDR) family.</text>
</comment>
<name>A0ABU0YHZ7_9PROT</name>
<dbReference type="PANTHER" id="PTHR24320:SF282">
    <property type="entry name" value="WW DOMAIN-CONTAINING OXIDOREDUCTASE"/>
    <property type="match status" value="1"/>
</dbReference>
<protein>
    <submittedName>
        <fullName evidence="4">Oxidoreductase</fullName>
    </submittedName>
</protein>
<dbReference type="RefSeq" id="WP_379953686.1">
    <property type="nucleotide sequence ID" value="NZ_JAUYVI010000001.1"/>
</dbReference>
<accession>A0ABU0YHZ7</accession>
<dbReference type="NCBIfam" id="NF004845">
    <property type="entry name" value="PRK06196.1"/>
    <property type="match status" value="1"/>
</dbReference>